<dbReference type="Gene3D" id="2.60.120.920">
    <property type="match status" value="1"/>
</dbReference>
<dbReference type="GO" id="GO:0033017">
    <property type="term" value="C:sarcoplasmic reticulum membrane"/>
    <property type="evidence" value="ECO:0007669"/>
    <property type="project" value="TreeGrafter"/>
</dbReference>
<dbReference type="Pfam" id="PF02026">
    <property type="entry name" value="RyR"/>
    <property type="match status" value="1"/>
</dbReference>
<dbReference type="GO" id="GO:0005790">
    <property type="term" value="C:smooth endoplasmic reticulum"/>
    <property type="evidence" value="ECO:0007669"/>
    <property type="project" value="TreeGrafter"/>
</dbReference>
<protein>
    <recommendedName>
        <fullName evidence="4">B30.2/SPRY domain-containing protein</fullName>
    </recommendedName>
</protein>
<keyword evidence="1" id="KW-0406">Ion transport</keyword>
<dbReference type="AlphaFoldDB" id="A0A3P8VI78"/>
<feature type="domain" description="B30.2/SPRY" evidence="4">
    <location>
        <begin position="55"/>
        <end position="248"/>
    </location>
</feature>
<accession>A0A3P8VI78</accession>
<dbReference type="GO" id="GO:0014808">
    <property type="term" value="P:release of sequestered calcium ion into cytosol by sarcoplasmic reticulum"/>
    <property type="evidence" value="ECO:0007669"/>
    <property type="project" value="TreeGrafter"/>
</dbReference>
<dbReference type="STRING" id="244447.ENSCSEP00000014037"/>
<dbReference type="InParanoid" id="A0A3P8VI78"/>
<feature type="compositionally biased region" description="Basic and acidic residues" evidence="3">
    <location>
        <begin position="372"/>
        <end position="384"/>
    </location>
</feature>
<evidence type="ECO:0000256" key="1">
    <source>
        <dbReference type="ARBA" id="ARBA00022568"/>
    </source>
</evidence>
<dbReference type="FunFam" id="2.60.120.920:FF:000003">
    <property type="entry name" value="ryanodine receptor isoform X2"/>
    <property type="match status" value="1"/>
</dbReference>
<dbReference type="InterPro" id="IPR013320">
    <property type="entry name" value="ConA-like_dom_sf"/>
</dbReference>
<keyword evidence="2" id="KW-0407">Ion channel</keyword>
<dbReference type="GeneTree" id="ENSGT00940000155288"/>
<reference evidence="5 6" key="1">
    <citation type="journal article" date="2014" name="Nat. Genet.">
        <title>Whole-genome sequence of a flatfish provides insights into ZW sex chromosome evolution and adaptation to a benthic lifestyle.</title>
        <authorList>
            <person name="Chen S."/>
            <person name="Zhang G."/>
            <person name="Shao C."/>
            <person name="Huang Q."/>
            <person name="Liu G."/>
            <person name="Zhang P."/>
            <person name="Song W."/>
            <person name="An N."/>
            <person name="Chalopin D."/>
            <person name="Volff J.N."/>
            <person name="Hong Y."/>
            <person name="Li Q."/>
            <person name="Sha Z."/>
            <person name="Zhou H."/>
            <person name="Xie M."/>
            <person name="Yu Q."/>
            <person name="Liu Y."/>
            <person name="Xiang H."/>
            <person name="Wang N."/>
            <person name="Wu K."/>
            <person name="Yang C."/>
            <person name="Zhou Q."/>
            <person name="Liao X."/>
            <person name="Yang L."/>
            <person name="Hu Q."/>
            <person name="Zhang J."/>
            <person name="Meng L."/>
            <person name="Jin L."/>
            <person name="Tian Y."/>
            <person name="Lian J."/>
            <person name="Yang J."/>
            <person name="Miao G."/>
            <person name="Liu S."/>
            <person name="Liang Z."/>
            <person name="Yan F."/>
            <person name="Li Y."/>
            <person name="Sun B."/>
            <person name="Zhang H."/>
            <person name="Zhang J."/>
            <person name="Zhu Y."/>
            <person name="Du M."/>
            <person name="Zhao Y."/>
            <person name="Schartl M."/>
            <person name="Tang Q."/>
            <person name="Wang J."/>
        </authorList>
    </citation>
    <scope>NUCLEOTIDE SEQUENCE</scope>
</reference>
<dbReference type="PANTHER" id="PTHR46399">
    <property type="entry name" value="B30.2/SPRY DOMAIN-CONTAINING PROTEIN"/>
    <property type="match status" value="1"/>
</dbReference>
<dbReference type="CDD" id="cd12878">
    <property type="entry name" value="SPRY2_RyR"/>
    <property type="match status" value="1"/>
</dbReference>
<dbReference type="SMART" id="SM00449">
    <property type="entry name" value="SPRY"/>
    <property type="match status" value="1"/>
</dbReference>
<evidence type="ECO:0000313" key="5">
    <source>
        <dbReference type="Ensembl" id="ENSCSEP00000014037.1"/>
    </source>
</evidence>
<organism evidence="5 6">
    <name type="scientific">Cynoglossus semilaevis</name>
    <name type="common">Tongue sole</name>
    <dbReference type="NCBI Taxonomy" id="244447"/>
    <lineage>
        <taxon>Eukaryota</taxon>
        <taxon>Metazoa</taxon>
        <taxon>Chordata</taxon>
        <taxon>Craniata</taxon>
        <taxon>Vertebrata</taxon>
        <taxon>Euteleostomi</taxon>
        <taxon>Actinopterygii</taxon>
        <taxon>Neopterygii</taxon>
        <taxon>Teleostei</taxon>
        <taxon>Neoteleostei</taxon>
        <taxon>Acanthomorphata</taxon>
        <taxon>Carangaria</taxon>
        <taxon>Pleuronectiformes</taxon>
        <taxon>Pleuronectoidei</taxon>
        <taxon>Cynoglossidae</taxon>
        <taxon>Cynoglossinae</taxon>
        <taxon>Cynoglossus</taxon>
    </lineage>
</organism>
<sequence>MQSSGYKPAPLDLNHVKLTPNQNTLVERLAENGHNVWARDRVRQGWTYSIMQDIMNKRNPRLVPYNLLDEKTKKTNRDTVCAAVRTLIGYGYNIEPPDQESSKSDSRGDKIRVFRAEKSYAVTQGKWYFEFEAVTVGEMRVGWARPSVRADTELGGDDLAYVFNGFKAQRWHVGSEPFGRQWQSGDVVGCMIDLIEMNIMFTLNGEMLISDSGSEMAFKDIEIGEGFIPVCSLGLSQVGRINLGQNVSSLQYFTICGLQEGFEPFAINMKRDITMWFSKSLPQYMAVPTDHPHIEVTFLLEPKSFFLVICLLCHNYMFIMSPLGVPCGRDSRNCPLSQGDPQNIWIPELQHGPAVLQTQHAHRVPRDLQSSSRDHASHPHDDHPRRRSPGGRPRLRL</sequence>
<dbReference type="GO" id="GO:0006941">
    <property type="term" value="P:striated muscle contraction"/>
    <property type="evidence" value="ECO:0007669"/>
    <property type="project" value="TreeGrafter"/>
</dbReference>
<reference evidence="5" key="2">
    <citation type="submission" date="2025-08" db="UniProtKB">
        <authorList>
            <consortium name="Ensembl"/>
        </authorList>
    </citation>
    <scope>IDENTIFICATION</scope>
</reference>
<evidence type="ECO:0000259" key="4">
    <source>
        <dbReference type="PROSITE" id="PS50188"/>
    </source>
</evidence>
<dbReference type="InterPro" id="IPR035764">
    <property type="entry name" value="SPRY2_RyR"/>
</dbReference>
<keyword evidence="1" id="KW-0109">Calcium transport</keyword>
<dbReference type="InterPro" id="IPR015925">
    <property type="entry name" value="Ryanodine_IP3_receptor"/>
</dbReference>
<name>A0A3P8VI78_CYNSE</name>
<feature type="compositionally biased region" description="Basic residues" evidence="3">
    <location>
        <begin position="385"/>
        <end position="397"/>
    </location>
</feature>
<dbReference type="Pfam" id="PF00622">
    <property type="entry name" value="SPRY"/>
    <property type="match status" value="1"/>
</dbReference>
<feature type="region of interest" description="Disordered" evidence="3">
    <location>
        <begin position="358"/>
        <end position="397"/>
    </location>
</feature>
<dbReference type="InterPro" id="IPR001870">
    <property type="entry name" value="B30.2/SPRY"/>
</dbReference>
<keyword evidence="6" id="KW-1185">Reference proteome</keyword>
<keyword evidence="1" id="KW-0106">Calcium</keyword>
<dbReference type="InterPro" id="IPR043136">
    <property type="entry name" value="B30.2/SPRY_sf"/>
</dbReference>
<dbReference type="GO" id="GO:0042383">
    <property type="term" value="C:sarcolemma"/>
    <property type="evidence" value="ECO:0007669"/>
    <property type="project" value="TreeGrafter"/>
</dbReference>
<dbReference type="GO" id="GO:0005219">
    <property type="term" value="F:ryanodine-sensitive calcium-release channel activity"/>
    <property type="evidence" value="ECO:0007669"/>
    <property type="project" value="TreeGrafter"/>
</dbReference>
<dbReference type="OMA" id="EVLYITC"/>
<dbReference type="Proteomes" id="UP000265120">
    <property type="component" value="Chromosome 19"/>
</dbReference>
<dbReference type="GO" id="GO:0030018">
    <property type="term" value="C:Z disc"/>
    <property type="evidence" value="ECO:0007669"/>
    <property type="project" value="TreeGrafter"/>
</dbReference>
<dbReference type="PROSITE" id="PS50188">
    <property type="entry name" value="B302_SPRY"/>
    <property type="match status" value="1"/>
</dbReference>
<dbReference type="InterPro" id="IPR003032">
    <property type="entry name" value="Ryanodine_rcpt"/>
</dbReference>
<dbReference type="Ensembl" id="ENSCSET00000014201.1">
    <property type="protein sequence ID" value="ENSCSEP00000014037.1"/>
    <property type="gene ID" value="ENSCSEG00000009025.1"/>
</dbReference>
<reference evidence="5" key="3">
    <citation type="submission" date="2025-09" db="UniProtKB">
        <authorList>
            <consortium name="Ensembl"/>
        </authorList>
    </citation>
    <scope>IDENTIFICATION</scope>
</reference>
<dbReference type="PANTHER" id="PTHR46399:SF6">
    <property type="entry name" value="RYANODINE RECEPTOR 1 ISOFORM X1"/>
    <property type="match status" value="1"/>
</dbReference>
<dbReference type="SUPFAM" id="SSF49899">
    <property type="entry name" value="Concanavalin A-like lectins/glucanases"/>
    <property type="match status" value="1"/>
</dbReference>
<dbReference type="InterPro" id="IPR003877">
    <property type="entry name" value="SPRY_dom"/>
</dbReference>
<evidence type="ECO:0000256" key="3">
    <source>
        <dbReference type="SAM" id="MobiDB-lite"/>
    </source>
</evidence>
<proteinExistence type="predicted"/>
<keyword evidence="1" id="KW-0813">Transport</keyword>
<dbReference type="GO" id="GO:0034704">
    <property type="term" value="C:calcium channel complex"/>
    <property type="evidence" value="ECO:0007669"/>
    <property type="project" value="TreeGrafter"/>
</dbReference>
<evidence type="ECO:0000256" key="2">
    <source>
        <dbReference type="ARBA" id="ARBA00022673"/>
    </source>
</evidence>
<evidence type="ECO:0000313" key="6">
    <source>
        <dbReference type="Proteomes" id="UP000265120"/>
    </source>
</evidence>
<dbReference type="Gene3D" id="6.20.350.10">
    <property type="match status" value="1"/>
</dbReference>
<keyword evidence="2" id="KW-0107">Calcium channel</keyword>